<dbReference type="Proteomes" id="UP000000702">
    <property type="component" value="Unassembled WGS sequence"/>
</dbReference>
<evidence type="ECO:0000256" key="1">
    <source>
        <dbReference type="SAM" id="Phobius"/>
    </source>
</evidence>
<feature type="transmembrane region" description="Helical" evidence="1">
    <location>
        <begin position="6"/>
        <end position="25"/>
    </location>
</feature>
<organism evidence="2 3">
    <name type="scientific">Trypanosoma congolense (strain IL3000)</name>
    <dbReference type="NCBI Taxonomy" id="1068625"/>
    <lineage>
        <taxon>Eukaryota</taxon>
        <taxon>Discoba</taxon>
        <taxon>Euglenozoa</taxon>
        <taxon>Kinetoplastea</taxon>
        <taxon>Metakinetoplastina</taxon>
        <taxon>Trypanosomatida</taxon>
        <taxon>Trypanosomatidae</taxon>
        <taxon>Trypanosoma</taxon>
        <taxon>Nannomonas</taxon>
    </lineage>
</organism>
<evidence type="ECO:0000313" key="2">
    <source>
        <dbReference type="EMBL" id="CCD13317.1"/>
    </source>
</evidence>
<gene>
    <name evidence="2" type="ORF">TCIL3000_0_40830</name>
</gene>
<dbReference type="VEuPathDB" id="TriTrypDB:TcIL3000_0_40830"/>
<evidence type="ECO:0000313" key="3">
    <source>
        <dbReference type="Proteomes" id="UP000000702"/>
    </source>
</evidence>
<accession>F9W7Z4</accession>
<keyword evidence="1" id="KW-1133">Transmembrane helix</keyword>
<dbReference type="OMA" id="HIMLARE"/>
<dbReference type="AlphaFoldDB" id="F9W7Z4"/>
<keyword evidence="1" id="KW-0472">Membrane</keyword>
<protein>
    <submittedName>
        <fullName evidence="2">WGS project CAEQ00000000 data, annotated contig 1679</fullName>
    </submittedName>
</protein>
<keyword evidence="3" id="KW-1185">Reference proteome</keyword>
<name>F9W7Z4_TRYCI</name>
<sequence>MDRFINLGGCALFVIVTGVWQYFMIDWMRFDNFLEKNENMLPCAVPNGDSHHINFLLREQRTKVHERLSRDGGASNDSAGGDIHKASVLNDGLNKSVEFTSATHRSVGTMAVFLAGDFDSHGHGSLTAKFTQRLLYSLRVALLTGSPWLIISCSAEERGNIENILWNVRSPGNFLFPNKFLAILPPSLREVAKQMRDSMSFASSLSNWTEGGDIIEHLSSRVDSEDNGKPVVSPRVLRHGRSRWIVPEVVLISSKQLWSRSTETEFRDAVYVFSQRFITSGLYDYVDEASQQKNTEFMCGRKGVFDVFAVGSMFNERYQHIMLAREFRRLKYLHPHDPIFAQRKHGKKIALWLAENVNVLTASSPNSPPEWLLPSPLFVTTAPDFVAVRRGWWFLRPFAPLAHIIYFNYCRWIFCLRCTISSYLPCSFVSEAFSLAWAILTERCSLIDLFQVS</sequence>
<comment type="caution">
    <text evidence="2">The sequence shown here is derived from an EMBL/GenBank/DDBJ whole genome shotgun (WGS) entry which is preliminary data.</text>
</comment>
<reference evidence="3" key="1">
    <citation type="submission" date="2011-07" db="EMBL/GenBank/DDBJ databases">
        <title>Divergent evolution of antigenic variation in African trypanosomes.</title>
        <authorList>
            <person name="Jackson A.P."/>
            <person name="Berry A."/>
            <person name="Allison H.C."/>
            <person name="Burton P."/>
            <person name="Anderson J."/>
            <person name="Aslett M."/>
            <person name="Brown R."/>
            <person name="Corton N."/>
            <person name="Harris D."/>
            <person name="Hauser H."/>
            <person name="Gamble J."/>
            <person name="Gilderthorp R."/>
            <person name="McQuillan J."/>
            <person name="Quail M.A."/>
            <person name="Sanders M."/>
            <person name="Van Tonder A."/>
            <person name="Ginger M.L."/>
            <person name="Donelson J.E."/>
            <person name="Field M.C."/>
            <person name="Barry J.D."/>
            <person name="Berriman M."/>
            <person name="Hertz-Fowler C."/>
        </authorList>
    </citation>
    <scope>NUCLEOTIDE SEQUENCE [LARGE SCALE GENOMIC DNA]</scope>
    <source>
        <strain evidence="3">IL3000</strain>
    </source>
</reference>
<proteinExistence type="predicted"/>
<reference evidence="2 3" key="2">
    <citation type="journal article" date="2012" name="Proc. Natl. Acad. Sci. U.S.A.">
        <title>Antigenic diversity is generated by distinct evolutionary mechanisms in African trypanosome species.</title>
        <authorList>
            <person name="Jackson A.P."/>
            <person name="Berry A."/>
            <person name="Aslett M."/>
            <person name="Allison H.C."/>
            <person name="Burton P."/>
            <person name="Vavrova-Anderson J."/>
            <person name="Brown R."/>
            <person name="Browne H."/>
            <person name="Corton N."/>
            <person name="Hauser H."/>
            <person name="Gamble J."/>
            <person name="Gilderthorp R."/>
            <person name="Marcello L."/>
            <person name="McQuillan J."/>
            <person name="Otto T.D."/>
            <person name="Quail M.A."/>
            <person name="Sanders M.J."/>
            <person name="van Tonder A."/>
            <person name="Ginger M.L."/>
            <person name="Field M.C."/>
            <person name="Barry J.D."/>
            <person name="Hertz-Fowler C."/>
            <person name="Berriman M."/>
        </authorList>
    </citation>
    <scope>NUCLEOTIDE SEQUENCE [LARGE SCALE GENOMIC DNA]</scope>
    <source>
        <strain evidence="2 3">IL3000</strain>
    </source>
</reference>
<dbReference type="EMBL" id="CAEQ01001107">
    <property type="protein sequence ID" value="CCD13317.1"/>
    <property type="molecule type" value="Genomic_DNA"/>
</dbReference>
<keyword evidence="1" id="KW-0812">Transmembrane</keyword>